<dbReference type="EMBL" id="BAPV01000043">
    <property type="protein sequence ID" value="GBQ91758.1"/>
    <property type="molecule type" value="Genomic_DNA"/>
</dbReference>
<evidence type="ECO:0008006" key="5">
    <source>
        <dbReference type="Google" id="ProtNLM"/>
    </source>
</evidence>
<protein>
    <recommendedName>
        <fullName evidence="5">Porin</fullName>
    </recommendedName>
</protein>
<sequence length="585" mass="62866">MTSLPRACRLLLASVSLASLAVATPVHAASLDQMSLMEQQIKAMQSQLAEMKHEHQREMKRIHDQLAQQRQAEENDPYGARNGYRGAPAHGSGAMSPGAGFATASAPGPNRDVLLPPVNAATPYGQLTGTPTGRVTDLYGPLHRGQIQIGGIRITLGGYVEAATMFRSRNNVSDISSNFGSIPFANSPNYHINEFHESARQSRLAALVEGDITKALRAQAYIETDFQGSGSSSNSRQSNSYVLRERVFYGQLIDDVDDLTLLGGQNWSLLTMFNHGMRARDEQVPLSIDAQYIPGFNWTRNTQIRLVKGFDHSRYNVGISIENPQQVIAVGSGGQYLPAGATSGTYQNAGVNVNNPSTNYSTDVAPDVIGKLAADPGWGHYELTGLLRFAHSRVSYTGTGQSSTKVAGGGGGGLILPVEKSHKVFFQASGLIGTGIGRYGTSNIPDVTIDSKGQVKPMPAANVLVGLYGNATKALQLYAYGGMEMLRSRSYFDVGGKHYGYGNPLYNVGGCDIEGAASSACQTSINRVVQGTAGFWWTYLHGDYGTLRVGAQYSYTYVTSFSGVGGTPHTNDNMVFLSLRYLPFQ</sequence>
<dbReference type="RefSeq" id="WP_264816644.1">
    <property type="nucleotide sequence ID" value="NZ_BAPV01000043.1"/>
</dbReference>
<evidence type="ECO:0000256" key="1">
    <source>
        <dbReference type="SAM" id="MobiDB-lite"/>
    </source>
</evidence>
<comment type="caution">
    <text evidence="3">The sequence shown here is derived from an EMBL/GenBank/DDBJ whole genome shotgun (WGS) entry which is preliminary data.</text>
</comment>
<evidence type="ECO:0000313" key="4">
    <source>
        <dbReference type="Proteomes" id="UP001062776"/>
    </source>
</evidence>
<keyword evidence="4" id="KW-1185">Reference proteome</keyword>
<keyword evidence="2" id="KW-0732">Signal</keyword>
<organism evidence="3 4">
    <name type="scientific">Asaia krungthepensis NRIC 0535</name>
    <dbReference type="NCBI Taxonomy" id="1307925"/>
    <lineage>
        <taxon>Bacteria</taxon>
        <taxon>Pseudomonadati</taxon>
        <taxon>Pseudomonadota</taxon>
        <taxon>Alphaproteobacteria</taxon>
        <taxon>Acetobacterales</taxon>
        <taxon>Acetobacteraceae</taxon>
        <taxon>Asaia</taxon>
    </lineage>
</organism>
<proteinExistence type="predicted"/>
<gene>
    <name evidence="3" type="ORF">AA0535_2385</name>
</gene>
<dbReference type="Proteomes" id="UP001062776">
    <property type="component" value="Unassembled WGS sequence"/>
</dbReference>
<name>A0ABQ0Q568_9PROT</name>
<feature type="chain" id="PRO_5045196640" description="Porin" evidence="2">
    <location>
        <begin position="29"/>
        <end position="585"/>
    </location>
</feature>
<evidence type="ECO:0000313" key="3">
    <source>
        <dbReference type="EMBL" id="GBQ91758.1"/>
    </source>
</evidence>
<feature type="signal peptide" evidence="2">
    <location>
        <begin position="1"/>
        <end position="28"/>
    </location>
</feature>
<feature type="region of interest" description="Disordered" evidence="1">
    <location>
        <begin position="67"/>
        <end position="116"/>
    </location>
</feature>
<accession>A0ABQ0Q568</accession>
<reference evidence="3" key="1">
    <citation type="submission" date="2013-04" db="EMBL/GenBank/DDBJ databases">
        <title>The genome sequencing project of 58 acetic acid bacteria.</title>
        <authorList>
            <person name="Okamoto-Kainuma A."/>
            <person name="Ishikawa M."/>
            <person name="Umino S."/>
            <person name="Koizumi Y."/>
            <person name="Shiwa Y."/>
            <person name="Yoshikawa H."/>
            <person name="Matsutani M."/>
            <person name="Matsushita K."/>
        </authorList>
    </citation>
    <scope>NUCLEOTIDE SEQUENCE</scope>
    <source>
        <strain evidence="3">NRIC 0535</strain>
    </source>
</reference>
<evidence type="ECO:0000256" key="2">
    <source>
        <dbReference type="SAM" id="SignalP"/>
    </source>
</evidence>